<dbReference type="AlphaFoldDB" id="A0A2V3ZUQ5"/>
<name>A0A2V3ZUQ5_9BACT</name>
<dbReference type="Gene3D" id="1.10.10.1100">
    <property type="entry name" value="BFD-like [2Fe-2S]-binding domain"/>
    <property type="match status" value="1"/>
</dbReference>
<protein>
    <submittedName>
        <fullName evidence="2">(2Fe-2S)-binding protein</fullName>
    </submittedName>
</protein>
<dbReference type="Pfam" id="PF04324">
    <property type="entry name" value="Fer2_BFD"/>
    <property type="match status" value="1"/>
</dbReference>
<feature type="domain" description="BFD-like [2Fe-2S]-binding" evidence="1">
    <location>
        <begin position="4"/>
        <end position="53"/>
    </location>
</feature>
<gene>
    <name evidence="2" type="ORF">DF185_16820</name>
</gene>
<dbReference type="OrthoDB" id="15293at2"/>
<dbReference type="EMBL" id="QFLI01000008">
    <property type="protein sequence ID" value="PXX97996.1"/>
    <property type="molecule type" value="Genomic_DNA"/>
</dbReference>
<evidence type="ECO:0000259" key="1">
    <source>
        <dbReference type="Pfam" id="PF04324"/>
    </source>
</evidence>
<dbReference type="InterPro" id="IPR007419">
    <property type="entry name" value="BFD-like_2Fe2S-bd_dom"/>
</dbReference>
<proteinExistence type="predicted"/>
<sequence length="74" mass="8496">MRDIVCNCQMVDRDTIDKAIHDKNATTIEEIRRYTGANTGCGKCMSYINSILDVEVPKIVKKEENTQGSRFKLW</sequence>
<organism evidence="2 3">
    <name type="scientific">Marinifilum breve</name>
    <dbReference type="NCBI Taxonomy" id="2184082"/>
    <lineage>
        <taxon>Bacteria</taxon>
        <taxon>Pseudomonadati</taxon>
        <taxon>Bacteroidota</taxon>
        <taxon>Bacteroidia</taxon>
        <taxon>Marinilabiliales</taxon>
        <taxon>Marinifilaceae</taxon>
    </lineage>
</organism>
<comment type="caution">
    <text evidence="2">The sequence shown here is derived from an EMBL/GenBank/DDBJ whole genome shotgun (WGS) entry which is preliminary data.</text>
</comment>
<evidence type="ECO:0000313" key="3">
    <source>
        <dbReference type="Proteomes" id="UP000248079"/>
    </source>
</evidence>
<accession>A0A2V3ZUQ5</accession>
<evidence type="ECO:0000313" key="2">
    <source>
        <dbReference type="EMBL" id="PXX97996.1"/>
    </source>
</evidence>
<dbReference type="InterPro" id="IPR041854">
    <property type="entry name" value="BFD-like_2Fe2S-bd_dom_sf"/>
</dbReference>
<dbReference type="RefSeq" id="WP_110361927.1">
    <property type="nucleotide sequence ID" value="NZ_QFLI01000008.1"/>
</dbReference>
<keyword evidence="3" id="KW-1185">Reference proteome</keyword>
<dbReference type="Proteomes" id="UP000248079">
    <property type="component" value="Unassembled WGS sequence"/>
</dbReference>
<reference evidence="2 3" key="1">
    <citation type="submission" date="2018-05" db="EMBL/GenBank/DDBJ databases">
        <title>Marinifilum breve JC075T sp. nov., a marine bacterium isolated from Yongle Blue Hole in the South China Sea.</title>
        <authorList>
            <person name="Fu T."/>
        </authorList>
    </citation>
    <scope>NUCLEOTIDE SEQUENCE [LARGE SCALE GENOMIC DNA]</scope>
    <source>
        <strain evidence="2 3">JC075</strain>
    </source>
</reference>